<organism evidence="2">
    <name type="scientific">Prymnesium polylepis</name>
    <dbReference type="NCBI Taxonomy" id="72548"/>
    <lineage>
        <taxon>Eukaryota</taxon>
        <taxon>Haptista</taxon>
        <taxon>Haptophyta</taxon>
        <taxon>Prymnesiophyceae</taxon>
        <taxon>Prymnesiales</taxon>
        <taxon>Prymnesiaceae</taxon>
        <taxon>Prymnesium</taxon>
    </lineage>
</organism>
<dbReference type="SMART" id="SM00886">
    <property type="entry name" value="Dabb"/>
    <property type="match status" value="1"/>
</dbReference>
<dbReference type="InterPro" id="IPR013097">
    <property type="entry name" value="Dabb"/>
</dbReference>
<dbReference type="Gene3D" id="3.30.70.100">
    <property type="match status" value="1"/>
</dbReference>
<feature type="domain" description="Stress-response A/B barrel" evidence="1">
    <location>
        <begin position="104"/>
        <end position="194"/>
    </location>
</feature>
<proteinExistence type="predicted"/>
<protein>
    <recommendedName>
        <fullName evidence="1">Stress-response A/B barrel domain-containing protein</fullName>
    </recommendedName>
</protein>
<sequence>MQRIGSAKDGLSYLTSGGGDGLAMPLGNEDVATPVREATSFTWWAATSIVLCIGLLLHSGIDVPWFVALILVAEFLVSVRRLGGQLSWWSDGQPRKNVEQRQRLRHFMSVRLHPDAPIDEIVAAFLSLDQLEGVKSVELGTNCSREGKSREHMLGFLLTFKGRQQLKAFLTSSERAAFLSSIEPYVSDDFVFDFESGVVG</sequence>
<dbReference type="EMBL" id="HBKO01016133">
    <property type="protein sequence ID" value="CAE2214446.1"/>
    <property type="molecule type" value="Transcribed_RNA"/>
</dbReference>
<accession>A0A6V4VW48</accession>
<evidence type="ECO:0000259" key="1">
    <source>
        <dbReference type="PROSITE" id="PS51502"/>
    </source>
</evidence>
<gene>
    <name evidence="2" type="ORF">CPOL0286_LOCUS7374</name>
</gene>
<reference evidence="2" key="1">
    <citation type="submission" date="2021-01" db="EMBL/GenBank/DDBJ databases">
        <authorList>
            <person name="Corre E."/>
            <person name="Pelletier E."/>
            <person name="Niang G."/>
            <person name="Scheremetjew M."/>
            <person name="Finn R."/>
            <person name="Kale V."/>
            <person name="Holt S."/>
            <person name="Cochrane G."/>
            <person name="Meng A."/>
            <person name="Brown T."/>
            <person name="Cohen L."/>
        </authorList>
    </citation>
    <scope>NUCLEOTIDE SEQUENCE</scope>
    <source>
        <strain evidence="2">UIO037</strain>
    </source>
</reference>
<dbReference type="PROSITE" id="PS51502">
    <property type="entry name" value="S_R_A_B_BARREL"/>
    <property type="match status" value="1"/>
</dbReference>
<name>A0A6V4VW48_9EUKA</name>
<dbReference type="AlphaFoldDB" id="A0A6V4VW48"/>
<dbReference type="Pfam" id="PF07876">
    <property type="entry name" value="Dabb"/>
    <property type="match status" value="1"/>
</dbReference>
<dbReference type="InterPro" id="IPR011008">
    <property type="entry name" value="Dimeric_a/b-barrel"/>
</dbReference>
<evidence type="ECO:0000313" key="2">
    <source>
        <dbReference type="EMBL" id="CAE2214446.1"/>
    </source>
</evidence>
<dbReference type="SUPFAM" id="SSF54909">
    <property type="entry name" value="Dimeric alpha+beta barrel"/>
    <property type="match status" value="1"/>
</dbReference>